<dbReference type="Pfam" id="PF05362">
    <property type="entry name" value="Lon_C"/>
    <property type="match status" value="1"/>
</dbReference>
<evidence type="ECO:0000256" key="13">
    <source>
        <dbReference type="SAM" id="MobiDB-lite"/>
    </source>
</evidence>
<dbReference type="GO" id="GO:0016485">
    <property type="term" value="P:protein processing"/>
    <property type="evidence" value="ECO:0007669"/>
    <property type="project" value="UniProtKB-UniRule"/>
</dbReference>
<dbReference type="FunFam" id="1.10.8.60:FF:000091">
    <property type="entry name" value="Lon protease homolog 2, peroxisomal"/>
    <property type="match status" value="1"/>
</dbReference>
<dbReference type="PROSITE" id="PS51787">
    <property type="entry name" value="LON_N"/>
    <property type="match status" value="1"/>
</dbReference>
<dbReference type="EMBL" id="JPKY01000199">
    <property type="protein sequence ID" value="KFH40472.1"/>
    <property type="molecule type" value="Genomic_DNA"/>
</dbReference>
<keyword evidence="6 8" id="KW-0067">ATP-binding</keyword>
<evidence type="ECO:0000313" key="16">
    <source>
        <dbReference type="EMBL" id="KFH40472.1"/>
    </source>
</evidence>
<dbReference type="Gene3D" id="2.30.130.40">
    <property type="entry name" value="LON domain-like"/>
    <property type="match status" value="1"/>
</dbReference>
<dbReference type="PIRSF" id="PIRSF001174">
    <property type="entry name" value="Lon_proteas"/>
    <property type="match status" value="1"/>
</dbReference>
<dbReference type="Gene3D" id="3.40.50.300">
    <property type="entry name" value="P-loop containing nucleotide triphosphate hydrolases"/>
    <property type="match status" value="1"/>
</dbReference>
<dbReference type="GO" id="GO:0016558">
    <property type="term" value="P:protein import into peroxisome matrix"/>
    <property type="evidence" value="ECO:0007669"/>
    <property type="project" value="UniProtKB-UniRule"/>
</dbReference>
<dbReference type="EC" id="3.4.21.-" evidence="8"/>
<feature type="active site" evidence="8 10">
    <location>
        <position position="867"/>
    </location>
</feature>
<evidence type="ECO:0000256" key="5">
    <source>
        <dbReference type="ARBA" id="ARBA00022825"/>
    </source>
</evidence>
<comment type="caution">
    <text evidence="16">The sequence shown here is derived from an EMBL/GenBank/DDBJ whole genome shotgun (WGS) entry which is preliminary data.</text>
</comment>
<dbReference type="Gene3D" id="1.10.8.60">
    <property type="match status" value="1"/>
</dbReference>
<feature type="region of interest" description="Disordered" evidence="13">
    <location>
        <begin position="433"/>
        <end position="467"/>
    </location>
</feature>
<comment type="function">
    <text evidence="8">ATP-dependent serine protease that mediates the selective degradation of misfolded and unassembled polypeptides in the peroxisomal matrix. Necessary for type 2 peroxisome targeting signal (PTS2)-containing protein processing and facilitates peroxisome matrix protein import.</text>
</comment>
<keyword evidence="7 8" id="KW-0576">Peroxisome</keyword>
<dbReference type="InterPro" id="IPR020568">
    <property type="entry name" value="Ribosomal_Su5_D2-typ_SF"/>
</dbReference>
<keyword evidence="17" id="KW-1185">Reference proteome</keyword>
<feature type="domain" description="Lon proteolytic" evidence="14">
    <location>
        <begin position="731"/>
        <end position="918"/>
    </location>
</feature>
<accession>A0A086STP0</accession>
<dbReference type="SMART" id="SM00382">
    <property type="entry name" value="AAA"/>
    <property type="match status" value="1"/>
</dbReference>
<dbReference type="SUPFAM" id="SSF54211">
    <property type="entry name" value="Ribosomal protein S5 domain 2-like"/>
    <property type="match status" value="1"/>
</dbReference>
<dbReference type="InterPro" id="IPR014721">
    <property type="entry name" value="Ribsml_uS5_D2-typ_fold_subgr"/>
</dbReference>
<dbReference type="PRINTS" id="PR00830">
    <property type="entry name" value="ENDOLAPTASE"/>
</dbReference>
<dbReference type="InterPro" id="IPR027065">
    <property type="entry name" value="Lon_Prtase"/>
</dbReference>
<feature type="binding site" evidence="8 11">
    <location>
        <begin position="488"/>
        <end position="495"/>
    </location>
    <ligand>
        <name>ATP</name>
        <dbReference type="ChEBI" id="CHEBI:30616"/>
    </ligand>
</feature>
<dbReference type="HAMAP" id="MF_03121">
    <property type="entry name" value="lonp2_euk"/>
    <property type="match status" value="1"/>
</dbReference>
<evidence type="ECO:0000256" key="6">
    <source>
        <dbReference type="ARBA" id="ARBA00022840"/>
    </source>
</evidence>
<keyword evidence="2 8" id="KW-0645">Protease</keyword>
<feature type="domain" description="Lon N-terminal" evidence="15">
    <location>
        <begin position="9"/>
        <end position="259"/>
    </location>
</feature>
<dbReference type="Pfam" id="PF00004">
    <property type="entry name" value="AAA"/>
    <property type="match status" value="1"/>
</dbReference>
<evidence type="ECO:0000256" key="4">
    <source>
        <dbReference type="ARBA" id="ARBA00022801"/>
    </source>
</evidence>
<dbReference type="InterPro" id="IPR015947">
    <property type="entry name" value="PUA-like_sf"/>
</dbReference>
<name>A0A086STP0_HAPC1</name>
<dbReference type="AlphaFoldDB" id="A0A086STP0"/>
<evidence type="ECO:0000256" key="12">
    <source>
        <dbReference type="PROSITE-ProRule" id="PRU01122"/>
    </source>
</evidence>
<dbReference type="InterPro" id="IPR004815">
    <property type="entry name" value="Lon_bac/euk-typ"/>
</dbReference>
<dbReference type="GO" id="GO:0006515">
    <property type="term" value="P:protein quality control for misfolded or incompletely synthesized proteins"/>
    <property type="evidence" value="ECO:0007669"/>
    <property type="project" value="UniProtKB-UniRule"/>
</dbReference>
<keyword evidence="5 8" id="KW-0720">Serine protease</keyword>
<dbReference type="Gene3D" id="3.30.230.10">
    <property type="match status" value="1"/>
</dbReference>
<evidence type="ECO:0000256" key="11">
    <source>
        <dbReference type="PIRSR" id="PIRSR001174-2"/>
    </source>
</evidence>
<evidence type="ECO:0000259" key="14">
    <source>
        <dbReference type="PROSITE" id="PS51786"/>
    </source>
</evidence>
<feature type="compositionally biased region" description="Polar residues" evidence="13">
    <location>
        <begin position="455"/>
        <end position="467"/>
    </location>
</feature>
<dbReference type="CDD" id="cd19500">
    <property type="entry name" value="RecA-like_Lon"/>
    <property type="match status" value="1"/>
</dbReference>
<dbReference type="InterPro" id="IPR008269">
    <property type="entry name" value="Lon_proteolytic"/>
</dbReference>
<dbReference type="InterPro" id="IPR027417">
    <property type="entry name" value="P-loop_NTPase"/>
</dbReference>
<gene>
    <name evidence="16" type="ORF">ACRE_088680</name>
</gene>
<dbReference type="InterPro" id="IPR027501">
    <property type="entry name" value="Lonp2_euk"/>
</dbReference>
<keyword evidence="4 8" id="KW-0378">Hydrolase</keyword>
<comment type="similarity">
    <text evidence="8 9 12">Belongs to the peptidase S16 family.</text>
</comment>
<dbReference type="Pfam" id="PF02190">
    <property type="entry name" value="LON_substr_bdg"/>
    <property type="match status" value="1"/>
</dbReference>
<dbReference type="SUPFAM" id="SSF52540">
    <property type="entry name" value="P-loop containing nucleoside triphosphate hydrolases"/>
    <property type="match status" value="1"/>
</dbReference>
<dbReference type="FunFam" id="1.20.5.5270:FF:000002">
    <property type="entry name" value="Lon protease homolog"/>
    <property type="match status" value="1"/>
</dbReference>
<evidence type="ECO:0000256" key="7">
    <source>
        <dbReference type="ARBA" id="ARBA00023140"/>
    </source>
</evidence>
<evidence type="ECO:0000256" key="9">
    <source>
        <dbReference type="PIRNR" id="PIRNR001174"/>
    </source>
</evidence>
<dbReference type="SMART" id="SM00464">
    <property type="entry name" value="LON"/>
    <property type="match status" value="1"/>
</dbReference>
<dbReference type="HOGENOM" id="CLU_004109_4_0_1"/>
<dbReference type="Proteomes" id="UP000029964">
    <property type="component" value="Unassembled WGS sequence"/>
</dbReference>
<dbReference type="InterPro" id="IPR054594">
    <property type="entry name" value="Lon_lid"/>
</dbReference>
<dbReference type="InterPro" id="IPR003593">
    <property type="entry name" value="AAA+_ATPase"/>
</dbReference>
<dbReference type="GO" id="GO:0004252">
    <property type="term" value="F:serine-type endopeptidase activity"/>
    <property type="evidence" value="ECO:0007669"/>
    <property type="project" value="UniProtKB-UniRule"/>
</dbReference>
<dbReference type="InterPro" id="IPR003111">
    <property type="entry name" value="Lon_prtase_N"/>
</dbReference>
<reference evidence="17" key="1">
    <citation type="journal article" date="2014" name="Genome Announc.">
        <title>Genome sequence and annotation of Acremonium chrysogenum, producer of the beta-lactam antibiotic cephalosporin C.</title>
        <authorList>
            <person name="Terfehr D."/>
            <person name="Dahlmann T.A."/>
            <person name="Specht T."/>
            <person name="Zadra I."/>
            <person name="Kuernsteiner H."/>
            <person name="Kueck U."/>
        </authorList>
    </citation>
    <scope>NUCLEOTIDE SEQUENCE [LARGE SCALE GENOMIC DNA]</scope>
    <source>
        <strain evidence="17">ATCC 11550 / CBS 779.69 / DSM 880 / IAM 14645 / JCM 23072 / IMI 49137</strain>
    </source>
</reference>
<dbReference type="GO" id="GO:0004176">
    <property type="term" value="F:ATP-dependent peptidase activity"/>
    <property type="evidence" value="ECO:0007669"/>
    <property type="project" value="UniProtKB-UniRule"/>
</dbReference>
<dbReference type="GO" id="GO:0016887">
    <property type="term" value="F:ATP hydrolysis activity"/>
    <property type="evidence" value="ECO:0007669"/>
    <property type="project" value="UniProtKB-UniRule"/>
</dbReference>
<dbReference type="OrthoDB" id="2411602at2759"/>
<keyword evidence="3 8" id="KW-0547">Nucleotide-binding</keyword>
<dbReference type="FunFam" id="3.30.230.10:FF:000039">
    <property type="entry name" value="Lon protease homolog 2, peroxisomal"/>
    <property type="match status" value="1"/>
</dbReference>
<dbReference type="SUPFAM" id="SSF88697">
    <property type="entry name" value="PUA domain-like"/>
    <property type="match status" value="1"/>
</dbReference>
<evidence type="ECO:0000256" key="10">
    <source>
        <dbReference type="PIRSR" id="PIRSR001174-1"/>
    </source>
</evidence>
<dbReference type="Gene3D" id="1.20.58.1480">
    <property type="match status" value="1"/>
</dbReference>
<dbReference type="InterPro" id="IPR003959">
    <property type="entry name" value="ATPase_AAA_core"/>
</dbReference>
<feature type="active site" evidence="8 10">
    <location>
        <position position="824"/>
    </location>
</feature>
<proteinExistence type="inferred from homology"/>
<dbReference type="Gene3D" id="1.20.5.5270">
    <property type="match status" value="1"/>
</dbReference>
<feature type="region of interest" description="Disordered" evidence="13">
    <location>
        <begin position="285"/>
        <end position="319"/>
    </location>
</feature>
<dbReference type="PROSITE" id="PS51786">
    <property type="entry name" value="LON_PROTEOLYTIC"/>
    <property type="match status" value="1"/>
</dbReference>
<organism evidence="16 17">
    <name type="scientific">Hapsidospora chrysogenum (strain ATCC 11550 / CBS 779.69 / DSM 880 / IAM 14645 / JCM 23072 / IMI 49137)</name>
    <name type="common">Acremonium chrysogenum</name>
    <dbReference type="NCBI Taxonomy" id="857340"/>
    <lineage>
        <taxon>Eukaryota</taxon>
        <taxon>Fungi</taxon>
        <taxon>Dikarya</taxon>
        <taxon>Ascomycota</taxon>
        <taxon>Pezizomycotina</taxon>
        <taxon>Sordariomycetes</taxon>
        <taxon>Hypocreomycetidae</taxon>
        <taxon>Hypocreales</taxon>
        <taxon>Bionectriaceae</taxon>
        <taxon>Hapsidospora</taxon>
    </lineage>
</organism>
<feature type="compositionally biased region" description="Polar residues" evidence="13">
    <location>
        <begin position="304"/>
        <end position="313"/>
    </location>
</feature>
<evidence type="ECO:0000313" key="17">
    <source>
        <dbReference type="Proteomes" id="UP000029964"/>
    </source>
</evidence>
<dbReference type="STRING" id="857340.A0A086STP0"/>
<sequence length="934" mass="102282">MGKHQAASLPIIPLARGSVLLPGLVQRVTVTSSRPDVPALLAHVYERAATKGPDGRIDSVPIACIPLASPHVGPNGQLLISNGEEVDSSTLQDINPGSARKSDLYNFGVAARIIGIDGRGQGEFALRVEGTSRIRLDSITQERPYFEGTVTYFNDEVNPADKQLHELFALLKARSRELVTILRISSLLPRTKGGPPLAPAITKRLEMLIMRREFKDAGLLADFMANLVETSHEEKLEVLAALDVKVRITKVIELLERQVGGIKNNFKITTFTSVPVQILDRLNETPRKPNSLPTLPGMPFVPPSYNQMPNGNDQDNDQEANELDDLKRKLQAAKLPPEAAKTADRELRRLQKMMPMNQEYQVTRNWLETLSEIPWSAVTEDRLGPDTLARARKQLDDDHYGLDKVKKRLIEYLAVLRLKQSINDSVEAKIRKAQEEEAASGAESHNVGEIDSPTAPDQSPATGSESAKLQILKSQRMVDKSPIMLLVGPPGVGKTSLAKSVATALGRKFHRISLGGVRDEAEIRGHRRTYVAAMPGLIVQGLRKVGVGNPVFLLDEIDKVGAASVHGDPSAAMLEVLDPEQNHTFHDHYVGMPIDLSKILFIATANTLDTIPAPLLDRMETIYIPGYTTLEKRHIAMQHLVPKQIRVNGLAEDQVTFNQDVVSKIIESYTRESGVRNLEREIGSVCRAKAVEFAEAKDTGHLDTYKPLLTVEDVENILGVERFEEEIAERTSRPGIVTGLVAYSTGGNGSILFIEVADMPGNGRVQLTGKLGDVLKESVEVALTWVKAHAYELGLTPEPTTDIMKERSIHVHCPSGAIPKDGPSSGIGQAIALISLFSGKPVPPTMAMTGEISLRGRITAVGGIKEKLIGALRAGVKTVLLPAQNRKDIKDLPQEVKDGLQILHVSHIWEAIRLVWPDSRWALESSFAGIESRL</sequence>
<evidence type="ECO:0000256" key="8">
    <source>
        <dbReference type="HAMAP-Rule" id="MF_03121"/>
    </source>
</evidence>
<comment type="subcellular location">
    <subcellularLocation>
        <location evidence="1 8">Peroxisome matrix</location>
    </subcellularLocation>
</comment>
<evidence type="ECO:0000256" key="3">
    <source>
        <dbReference type="ARBA" id="ARBA00022741"/>
    </source>
</evidence>
<dbReference type="Pfam" id="PF22667">
    <property type="entry name" value="Lon_lid"/>
    <property type="match status" value="1"/>
</dbReference>
<protein>
    <recommendedName>
        <fullName evidence="8">Lon protease homolog 2, peroxisomal</fullName>
        <ecNumber evidence="8">3.4.21.-</ecNumber>
    </recommendedName>
</protein>
<dbReference type="GO" id="GO:0005782">
    <property type="term" value="C:peroxisomal matrix"/>
    <property type="evidence" value="ECO:0007669"/>
    <property type="project" value="UniProtKB-SubCell"/>
</dbReference>
<feature type="short sequence motif" description="Microbody targeting signal" evidence="8">
    <location>
        <begin position="932"/>
        <end position="934"/>
    </location>
</feature>
<evidence type="ECO:0000259" key="15">
    <source>
        <dbReference type="PROSITE" id="PS51787"/>
    </source>
</evidence>
<dbReference type="GO" id="GO:0005524">
    <property type="term" value="F:ATP binding"/>
    <property type="evidence" value="ECO:0007669"/>
    <property type="project" value="UniProtKB-UniRule"/>
</dbReference>
<evidence type="ECO:0000256" key="1">
    <source>
        <dbReference type="ARBA" id="ARBA00004253"/>
    </source>
</evidence>
<dbReference type="InterPro" id="IPR046336">
    <property type="entry name" value="Lon_prtase_N_sf"/>
</dbReference>
<evidence type="ECO:0000256" key="2">
    <source>
        <dbReference type="ARBA" id="ARBA00022670"/>
    </source>
</evidence>
<dbReference type="PANTHER" id="PTHR10046">
    <property type="entry name" value="ATP DEPENDENT LON PROTEASE FAMILY MEMBER"/>
    <property type="match status" value="1"/>
</dbReference>